<proteinExistence type="predicted"/>
<reference evidence="1" key="1">
    <citation type="submission" date="2019-08" db="EMBL/GenBank/DDBJ databases">
        <title>The improved chromosome-level genome for the pearl oyster Pinctada fucata martensii using PacBio sequencing and Hi-C.</title>
        <authorList>
            <person name="Zheng Z."/>
        </authorList>
    </citation>
    <scope>NUCLEOTIDE SEQUENCE</scope>
    <source>
        <strain evidence="1">ZZ-2019</strain>
        <tissue evidence="1">Adductor muscle</tissue>
    </source>
</reference>
<gene>
    <name evidence="1" type="ORF">FSP39_021765</name>
</gene>
<evidence type="ECO:0000313" key="1">
    <source>
        <dbReference type="EMBL" id="KAK3109043.1"/>
    </source>
</evidence>
<comment type="caution">
    <text evidence="1">The sequence shown here is derived from an EMBL/GenBank/DDBJ whole genome shotgun (WGS) entry which is preliminary data.</text>
</comment>
<feature type="non-terminal residue" evidence="1">
    <location>
        <position position="1"/>
    </location>
</feature>
<name>A0AA89CB54_PINIB</name>
<dbReference type="AlphaFoldDB" id="A0AA89CB54"/>
<sequence length="175" mass="20384">RTYGPWWQLAPSARKKFKRTPPTFISEDYIELLFDIEVYPNKIEIIETFNPGAIVRILACDTSGTDVDSGKTRWQVLWEGKSESCKHEAKKFSPTIKQANFRTNLIRLELCHDKCEYYTELDCVYLHGRVNLHGNDKGENLVSQDDKNIETTDSLLELKNLRISEVETVRETKYH</sequence>
<evidence type="ECO:0000313" key="2">
    <source>
        <dbReference type="Proteomes" id="UP001186944"/>
    </source>
</evidence>
<accession>A0AA89CB54</accession>
<keyword evidence="2" id="KW-1185">Reference proteome</keyword>
<dbReference type="Proteomes" id="UP001186944">
    <property type="component" value="Unassembled WGS sequence"/>
</dbReference>
<organism evidence="1 2">
    <name type="scientific">Pinctada imbricata</name>
    <name type="common">Atlantic pearl-oyster</name>
    <name type="synonym">Pinctada martensii</name>
    <dbReference type="NCBI Taxonomy" id="66713"/>
    <lineage>
        <taxon>Eukaryota</taxon>
        <taxon>Metazoa</taxon>
        <taxon>Spiralia</taxon>
        <taxon>Lophotrochozoa</taxon>
        <taxon>Mollusca</taxon>
        <taxon>Bivalvia</taxon>
        <taxon>Autobranchia</taxon>
        <taxon>Pteriomorphia</taxon>
        <taxon>Pterioida</taxon>
        <taxon>Pterioidea</taxon>
        <taxon>Pteriidae</taxon>
        <taxon>Pinctada</taxon>
    </lineage>
</organism>
<dbReference type="EMBL" id="VSWD01000001">
    <property type="protein sequence ID" value="KAK3109043.1"/>
    <property type="molecule type" value="Genomic_DNA"/>
</dbReference>
<protein>
    <submittedName>
        <fullName evidence="1">Uncharacterized protein</fullName>
    </submittedName>
</protein>